<proteinExistence type="predicted"/>
<dbReference type="PROSITE" id="PS50075">
    <property type="entry name" value="CARRIER"/>
    <property type="match status" value="1"/>
</dbReference>
<dbReference type="SUPFAM" id="SSF47336">
    <property type="entry name" value="ACP-like"/>
    <property type="match status" value="1"/>
</dbReference>
<dbReference type="RefSeq" id="WP_285606669.1">
    <property type="nucleotide sequence ID" value="NZ_BSSD01000001.1"/>
</dbReference>
<dbReference type="EMBL" id="BSSD01000001">
    <property type="protein sequence ID" value="GLW89392.1"/>
    <property type="molecule type" value="Genomic_DNA"/>
</dbReference>
<gene>
    <name evidence="2" type="ORF">Aglo03_02080</name>
</gene>
<dbReference type="AlphaFoldDB" id="A0A9W6QIU9"/>
<name>A0A9W6QIU9_9PSEU</name>
<comment type="caution">
    <text evidence="2">The sequence shown here is derived from an EMBL/GenBank/DDBJ whole genome shotgun (WGS) entry which is preliminary data.</text>
</comment>
<dbReference type="Proteomes" id="UP001165042">
    <property type="component" value="Unassembled WGS sequence"/>
</dbReference>
<dbReference type="Gene3D" id="1.10.1200.10">
    <property type="entry name" value="ACP-like"/>
    <property type="match status" value="1"/>
</dbReference>
<accession>A0A9W6QIU9</accession>
<dbReference type="InterPro" id="IPR009081">
    <property type="entry name" value="PP-bd_ACP"/>
</dbReference>
<protein>
    <recommendedName>
        <fullName evidence="1">Carrier domain-containing protein</fullName>
    </recommendedName>
</protein>
<evidence type="ECO:0000259" key="1">
    <source>
        <dbReference type="PROSITE" id="PS50075"/>
    </source>
</evidence>
<dbReference type="Pfam" id="PF00550">
    <property type="entry name" value="PP-binding"/>
    <property type="match status" value="1"/>
</dbReference>
<sequence>MSGVPGGARTIEAVTRFVLERFLPDVPADELDPDLDLVAAGVLDSLGVLRLLTWLQDTYDVPAHEVDLVELRSVRAVARLAETPVRAG</sequence>
<dbReference type="InterPro" id="IPR036736">
    <property type="entry name" value="ACP-like_sf"/>
</dbReference>
<feature type="domain" description="Carrier" evidence="1">
    <location>
        <begin position="9"/>
        <end position="85"/>
    </location>
</feature>
<evidence type="ECO:0000313" key="2">
    <source>
        <dbReference type="EMBL" id="GLW89392.1"/>
    </source>
</evidence>
<organism evidence="2 3">
    <name type="scientific">Actinokineospora globicatena</name>
    <dbReference type="NCBI Taxonomy" id="103729"/>
    <lineage>
        <taxon>Bacteria</taxon>
        <taxon>Bacillati</taxon>
        <taxon>Actinomycetota</taxon>
        <taxon>Actinomycetes</taxon>
        <taxon>Pseudonocardiales</taxon>
        <taxon>Pseudonocardiaceae</taxon>
        <taxon>Actinokineospora</taxon>
    </lineage>
</organism>
<evidence type="ECO:0000313" key="3">
    <source>
        <dbReference type="Proteomes" id="UP001165042"/>
    </source>
</evidence>
<keyword evidence="3" id="KW-1185">Reference proteome</keyword>
<reference evidence="2" key="1">
    <citation type="submission" date="2023-02" db="EMBL/GenBank/DDBJ databases">
        <title>Actinokineospora globicatena NBRC 15670.</title>
        <authorList>
            <person name="Ichikawa N."/>
            <person name="Sato H."/>
            <person name="Tonouchi N."/>
        </authorList>
    </citation>
    <scope>NUCLEOTIDE SEQUENCE</scope>
    <source>
        <strain evidence="2">NBRC 15670</strain>
    </source>
</reference>